<name>A0A426XDG6_ENSVE</name>
<organism evidence="1 2">
    <name type="scientific">Ensete ventricosum</name>
    <name type="common">Abyssinian banana</name>
    <name type="synonym">Musa ensete</name>
    <dbReference type="NCBI Taxonomy" id="4639"/>
    <lineage>
        <taxon>Eukaryota</taxon>
        <taxon>Viridiplantae</taxon>
        <taxon>Streptophyta</taxon>
        <taxon>Embryophyta</taxon>
        <taxon>Tracheophyta</taxon>
        <taxon>Spermatophyta</taxon>
        <taxon>Magnoliopsida</taxon>
        <taxon>Liliopsida</taxon>
        <taxon>Zingiberales</taxon>
        <taxon>Musaceae</taxon>
        <taxon>Ensete</taxon>
    </lineage>
</organism>
<comment type="caution">
    <text evidence="1">The sequence shown here is derived from an EMBL/GenBank/DDBJ whole genome shotgun (WGS) entry which is preliminary data.</text>
</comment>
<protein>
    <submittedName>
        <fullName evidence="1">Uncharacterized protein</fullName>
    </submittedName>
</protein>
<gene>
    <name evidence="1" type="ORF">B296_00056545</name>
</gene>
<dbReference type="Proteomes" id="UP000287651">
    <property type="component" value="Unassembled WGS sequence"/>
</dbReference>
<evidence type="ECO:0000313" key="2">
    <source>
        <dbReference type="Proteomes" id="UP000287651"/>
    </source>
</evidence>
<proteinExistence type="predicted"/>
<dbReference type="AlphaFoldDB" id="A0A426XDG6"/>
<sequence>MSDHTHRLVEGIAPIKHISTISFHPVGINTLLIVDQRANLAIRGITPGKLYPDESLLAGLDRHEEQQIHANSMLSWTVSDKSMRLKVALDWMGGDSELGSGSRLLEWWSSGQEEVLQLGPVVRVSALPASGRSYDHLRANTCARLASHVGLATSAGQLSEAGRRGGRVTIYHITKNDR</sequence>
<dbReference type="EMBL" id="AMZH03022226">
    <property type="protein sequence ID" value="RRT37500.1"/>
    <property type="molecule type" value="Genomic_DNA"/>
</dbReference>
<accession>A0A426XDG6</accession>
<evidence type="ECO:0000313" key="1">
    <source>
        <dbReference type="EMBL" id="RRT37500.1"/>
    </source>
</evidence>
<reference evidence="1 2" key="1">
    <citation type="journal article" date="2014" name="Agronomy (Basel)">
        <title>A Draft Genome Sequence for Ensete ventricosum, the Drought-Tolerant Tree Against Hunger.</title>
        <authorList>
            <person name="Harrison J."/>
            <person name="Moore K.A."/>
            <person name="Paszkiewicz K."/>
            <person name="Jones T."/>
            <person name="Grant M."/>
            <person name="Ambacheew D."/>
            <person name="Muzemil S."/>
            <person name="Studholme D.J."/>
        </authorList>
    </citation>
    <scope>NUCLEOTIDE SEQUENCE [LARGE SCALE GENOMIC DNA]</scope>
</reference>